<dbReference type="PANTHER" id="PTHR46638:SF1">
    <property type="entry name" value="CORRINOID ADENOSYLTRANSFERASE"/>
    <property type="match status" value="1"/>
</dbReference>
<dbReference type="GO" id="GO:0008817">
    <property type="term" value="F:corrinoid adenosyltransferase activity"/>
    <property type="evidence" value="ECO:0007669"/>
    <property type="project" value="UniProtKB-EC"/>
</dbReference>
<evidence type="ECO:0000256" key="3">
    <source>
        <dbReference type="ARBA" id="ARBA00012454"/>
    </source>
</evidence>
<dbReference type="PANTHER" id="PTHR46638">
    <property type="entry name" value="CORRINOID ADENOSYLTRANSFERASE"/>
    <property type="match status" value="1"/>
</dbReference>
<evidence type="ECO:0000256" key="5">
    <source>
        <dbReference type="ARBA" id="ARBA00031529"/>
    </source>
</evidence>
<comment type="catalytic activity">
    <reaction evidence="9">
        <text>2 cob(II)alamin + reduced [electron-transfer flavoprotein] + 2 ATP = 2 adenosylcob(III)alamin + 2 triphosphate + oxidized [electron-transfer flavoprotein] + 3 H(+)</text>
        <dbReference type="Rhea" id="RHEA:28671"/>
        <dbReference type="Rhea" id="RHEA-COMP:10685"/>
        <dbReference type="Rhea" id="RHEA-COMP:10686"/>
        <dbReference type="ChEBI" id="CHEBI:15378"/>
        <dbReference type="ChEBI" id="CHEBI:16304"/>
        <dbReference type="ChEBI" id="CHEBI:18036"/>
        <dbReference type="ChEBI" id="CHEBI:18408"/>
        <dbReference type="ChEBI" id="CHEBI:30616"/>
        <dbReference type="ChEBI" id="CHEBI:57692"/>
        <dbReference type="ChEBI" id="CHEBI:58307"/>
        <dbReference type="EC" id="2.5.1.17"/>
    </reaction>
</comment>
<dbReference type="CDD" id="cd00561">
    <property type="entry name" value="CobA_ACA"/>
    <property type="match status" value="1"/>
</dbReference>
<dbReference type="PIRSF" id="PIRSF015617">
    <property type="entry name" value="Adensltrnsf_CobA"/>
    <property type="match status" value="1"/>
</dbReference>
<dbReference type="InterPro" id="IPR003724">
    <property type="entry name" value="CblAdoTrfase_CobA"/>
</dbReference>
<evidence type="ECO:0000256" key="2">
    <source>
        <dbReference type="ARBA" id="ARBA00007487"/>
    </source>
</evidence>
<comment type="catalytic activity">
    <reaction evidence="8">
        <text>2 cob(II)yrinate a,c diamide + reduced [electron-transfer flavoprotein] + 2 ATP = 2 adenosylcob(III)yrinate a,c-diamide + 2 triphosphate + oxidized [electron-transfer flavoprotein] + 3 H(+)</text>
        <dbReference type="Rhea" id="RHEA:11528"/>
        <dbReference type="Rhea" id="RHEA-COMP:10685"/>
        <dbReference type="Rhea" id="RHEA-COMP:10686"/>
        <dbReference type="ChEBI" id="CHEBI:15378"/>
        <dbReference type="ChEBI" id="CHEBI:18036"/>
        <dbReference type="ChEBI" id="CHEBI:30616"/>
        <dbReference type="ChEBI" id="CHEBI:57692"/>
        <dbReference type="ChEBI" id="CHEBI:58307"/>
        <dbReference type="ChEBI" id="CHEBI:58503"/>
        <dbReference type="ChEBI" id="CHEBI:58537"/>
        <dbReference type="EC" id="2.5.1.17"/>
    </reaction>
</comment>
<dbReference type="EMBL" id="JACDUS010000007">
    <property type="protein sequence ID" value="MBA2882114.1"/>
    <property type="molecule type" value="Genomic_DNA"/>
</dbReference>
<dbReference type="Pfam" id="PF02572">
    <property type="entry name" value="CobA_CobO_BtuR"/>
    <property type="match status" value="1"/>
</dbReference>
<comment type="similarity">
    <text evidence="2">Belongs to the Cob(I)alamin adenosyltransferase family.</text>
</comment>
<comment type="function">
    <text evidence="4">Required for both de novo synthesis of the corrin ring for the assimilation of exogenous corrinoids. Participates in the adenosylation of a variety of incomplete and complete corrinoids.</text>
</comment>
<evidence type="ECO:0000256" key="4">
    <source>
        <dbReference type="ARBA" id="ARBA00024929"/>
    </source>
</evidence>
<evidence type="ECO:0000256" key="1">
    <source>
        <dbReference type="ARBA" id="ARBA00005121"/>
    </source>
</evidence>
<accession>A0A7W0CAJ5</accession>
<dbReference type="GO" id="GO:0009236">
    <property type="term" value="P:cobalamin biosynthetic process"/>
    <property type="evidence" value="ECO:0007669"/>
    <property type="project" value="UniProtKB-UniPathway"/>
</dbReference>
<evidence type="ECO:0000256" key="9">
    <source>
        <dbReference type="ARBA" id="ARBA00048692"/>
    </source>
</evidence>
<evidence type="ECO:0000313" key="10">
    <source>
        <dbReference type="EMBL" id="MBA2882114.1"/>
    </source>
</evidence>
<evidence type="ECO:0000256" key="8">
    <source>
        <dbReference type="ARBA" id="ARBA00048555"/>
    </source>
</evidence>
<dbReference type="InterPro" id="IPR027417">
    <property type="entry name" value="P-loop_NTPase"/>
</dbReference>
<comment type="caution">
    <text evidence="10">The sequence shown here is derived from an EMBL/GenBank/DDBJ whole genome shotgun (WGS) entry which is preliminary data.</text>
</comment>
<dbReference type="NCBIfam" id="TIGR00708">
    <property type="entry name" value="cobA"/>
    <property type="match status" value="1"/>
</dbReference>
<dbReference type="GO" id="GO:0005524">
    <property type="term" value="F:ATP binding"/>
    <property type="evidence" value="ECO:0007669"/>
    <property type="project" value="InterPro"/>
</dbReference>
<evidence type="ECO:0000256" key="7">
    <source>
        <dbReference type="ARBA" id="ARBA00033354"/>
    </source>
</evidence>
<organism evidence="10 11">
    <name type="scientific">Desulfosalsimonas propionicica</name>
    <dbReference type="NCBI Taxonomy" id="332175"/>
    <lineage>
        <taxon>Bacteria</taxon>
        <taxon>Pseudomonadati</taxon>
        <taxon>Thermodesulfobacteriota</taxon>
        <taxon>Desulfobacteria</taxon>
        <taxon>Desulfobacterales</taxon>
        <taxon>Desulfosalsimonadaceae</taxon>
        <taxon>Desulfosalsimonas</taxon>
    </lineage>
</organism>
<dbReference type="AlphaFoldDB" id="A0A7W0CAJ5"/>
<evidence type="ECO:0000256" key="6">
    <source>
        <dbReference type="ARBA" id="ARBA00033334"/>
    </source>
</evidence>
<dbReference type="Proteomes" id="UP000525298">
    <property type="component" value="Unassembled WGS sequence"/>
</dbReference>
<proteinExistence type="inferred from homology"/>
<reference evidence="10 11" key="1">
    <citation type="submission" date="2020-07" db="EMBL/GenBank/DDBJ databases">
        <title>Genomic Encyclopedia of Type Strains, Phase IV (KMG-IV): sequencing the most valuable type-strain genomes for metagenomic binning, comparative biology and taxonomic classification.</title>
        <authorList>
            <person name="Goeker M."/>
        </authorList>
    </citation>
    <scope>NUCLEOTIDE SEQUENCE [LARGE SCALE GENOMIC DNA]</scope>
    <source>
        <strain evidence="10 11">DSM 17721</strain>
    </source>
</reference>
<comment type="pathway">
    <text evidence="1">Cofactor biosynthesis; adenosylcobalamin biosynthesis; adenosylcobalamin from cob(II)yrinate a,c-diamide: step 2/7.</text>
</comment>
<keyword evidence="11" id="KW-1185">Reference proteome</keyword>
<dbReference type="SUPFAM" id="SSF52540">
    <property type="entry name" value="P-loop containing nucleoside triphosphate hydrolases"/>
    <property type="match status" value="1"/>
</dbReference>
<dbReference type="EC" id="2.5.1.17" evidence="3"/>
<dbReference type="UniPathway" id="UPA00148">
    <property type="reaction ID" value="UER00233"/>
</dbReference>
<dbReference type="NCBIfam" id="NF004637">
    <property type="entry name" value="PRK05986.1"/>
    <property type="match status" value="1"/>
</dbReference>
<protein>
    <recommendedName>
        <fullName evidence="3">corrinoid adenosyltransferase</fullName>
        <ecNumber evidence="3">2.5.1.17</ecNumber>
    </recommendedName>
    <alternativeName>
        <fullName evidence="5">Cob(II)alamin adenosyltransferase</fullName>
    </alternativeName>
    <alternativeName>
        <fullName evidence="7">Cob(II)yrinic acid a,c-diamide adenosyltransferase</fullName>
    </alternativeName>
    <alternativeName>
        <fullName evidence="6">Cobinamide/cobalamin adenosyltransferase</fullName>
    </alternativeName>
</protein>
<gene>
    <name evidence="10" type="ORF">HNR65_002455</name>
</gene>
<name>A0A7W0CAJ5_9BACT</name>
<keyword evidence="10" id="KW-0808">Transferase</keyword>
<dbReference type="Gene3D" id="3.40.50.300">
    <property type="entry name" value="P-loop containing nucleotide triphosphate hydrolases"/>
    <property type="match status" value="1"/>
</dbReference>
<evidence type="ECO:0000313" key="11">
    <source>
        <dbReference type="Proteomes" id="UP000525298"/>
    </source>
</evidence>
<sequence>MKKRLKKGLLMVFTGDGKGKTTSALGLSLRSAGHGLNVCFIQFIKGSWKYGEMDAVGRFDGLIDFHVMGRGFTWKSDNLEEDKAAAREAWAFAQNAINSGKYHLVVLDEFTYLLNYGMVDMDTVLSALAGRPSGMNVAVTGRDAPKPLMAAADLVSETRALKHPYQAGITAQKGIEF</sequence>